<dbReference type="AlphaFoldDB" id="A0A0F9V5H8"/>
<dbReference type="SUPFAM" id="SSF51735">
    <property type="entry name" value="NAD(P)-binding Rossmann-fold domains"/>
    <property type="match status" value="1"/>
</dbReference>
<reference evidence="4" key="1">
    <citation type="journal article" date="2015" name="Nature">
        <title>Complex archaea that bridge the gap between prokaryotes and eukaryotes.</title>
        <authorList>
            <person name="Spang A."/>
            <person name="Saw J.H."/>
            <person name="Jorgensen S.L."/>
            <person name="Zaremba-Niedzwiedzka K."/>
            <person name="Martijn J."/>
            <person name="Lind A.E."/>
            <person name="van Eijk R."/>
            <person name="Schleper C."/>
            <person name="Guy L."/>
            <person name="Ettema T.J."/>
        </authorList>
    </citation>
    <scope>NUCLEOTIDE SEQUENCE</scope>
</reference>
<dbReference type="GO" id="GO:0051287">
    <property type="term" value="F:NAD binding"/>
    <property type="evidence" value="ECO:0007669"/>
    <property type="project" value="InterPro"/>
</dbReference>
<keyword evidence="2" id="KW-0520">NAD</keyword>
<dbReference type="SUPFAM" id="SSF52283">
    <property type="entry name" value="Formate/glycerate dehydrogenase catalytic domain-like"/>
    <property type="match status" value="1"/>
</dbReference>
<dbReference type="InterPro" id="IPR006140">
    <property type="entry name" value="D-isomer_DH_NAD-bd"/>
</dbReference>
<dbReference type="Gene3D" id="3.40.50.720">
    <property type="entry name" value="NAD(P)-binding Rossmann-like Domain"/>
    <property type="match status" value="2"/>
</dbReference>
<comment type="caution">
    <text evidence="4">The sequence shown here is derived from an EMBL/GenBank/DDBJ whole genome shotgun (WGS) entry which is preliminary data.</text>
</comment>
<protein>
    <recommendedName>
        <fullName evidence="3">D-isomer specific 2-hydroxyacid dehydrogenase NAD-binding domain-containing protein</fullName>
    </recommendedName>
</protein>
<feature type="domain" description="D-isomer specific 2-hydroxyacid dehydrogenase NAD-binding" evidence="3">
    <location>
        <begin position="108"/>
        <end position="280"/>
    </location>
</feature>
<dbReference type="PANTHER" id="PTHR43333:SF1">
    <property type="entry name" value="D-ISOMER SPECIFIC 2-HYDROXYACID DEHYDROGENASE NAD-BINDING DOMAIN-CONTAINING PROTEIN"/>
    <property type="match status" value="1"/>
</dbReference>
<organism evidence="4">
    <name type="scientific">marine sediment metagenome</name>
    <dbReference type="NCBI Taxonomy" id="412755"/>
    <lineage>
        <taxon>unclassified sequences</taxon>
        <taxon>metagenomes</taxon>
        <taxon>ecological metagenomes</taxon>
    </lineage>
</organism>
<accession>A0A0F9V5H8</accession>
<dbReference type="CDD" id="cd05300">
    <property type="entry name" value="2-Hacid_dh_1"/>
    <property type="match status" value="1"/>
</dbReference>
<keyword evidence="1" id="KW-0560">Oxidoreductase</keyword>
<sequence length="316" mass="34235">MTRILVLVAPGELPLPGLETLPTGVELTTVSAEAELREQLMHADVLVVTDFRTGLLERCWPAHHDIKWVHATSAGVDALLFPALVKSDLLLTNARGVFDLGIAEYVLGAVLMFAKDTLGNLRHQRAHRWQHRETELISGKHALIIGAGSIGGEVARLLSALGLEVTGVARSARDTPHFKQVVANDDLEKHLPNADYVVVTAPLTPATEGLINRQTLALMKPHAVLINVGRGAVVVTDDLVEALQQRVIAGAALDVVEPEPLPAQHPLWDMPNVMISAHMSGDFVGWRDALGEQFKANLEHWLADGDLFNQVDKGTS</sequence>
<evidence type="ECO:0000259" key="3">
    <source>
        <dbReference type="Pfam" id="PF02826"/>
    </source>
</evidence>
<proteinExistence type="predicted"/>
<dbReference type="PANTHER" id="PTHR43333">
    <property type="entry name" value="2-HACID_DH_C DOMAIN-CONTAINING PROTEIN"/>
    <property type="match status" value="1"/>
</dbReference>
<dbReference type="InterPro" id="IPR036291">
    <property type="entry name" value="NAD(P)-bd_dom_sf"/>
</dbReference>
<dbReference type="EMBL" id="LAZR01000074">
    <property type="protein sequence ID" value="KKN94942.1"/>
    <property type="molecule type" value="Genomic_DNA"/>
</dbReference>
<dbReference type="GO" id="GO:0016491">
    <property type="term" value="F:oxidoreductase activity"/>
    <property type="evidence" value="ECO:0007669"/>
    <property type="project" value="UniProtKB-KW"/>
</dbReference>
<name>A0A0F9V5H8_9ZZZZ</name>
<dbReference type="Pfam" id="PF02826">
    <property type="entry name" value="2-Hacid_dh_C"/>
    <property type="match status" value="1"/>
</dbReference>
<gene>
    <name evidence="4" type="ORF">LCGC14_0182690</name>
</gene>
<evidence type="ECO:0000256" key="1">
    <source>
        <dbReference type="ARBA" id="ARBA00023002"/>
    </source>
</evidence>
<evidence type="ECO:0000256" key="2">
    <source>
        <dbReference type="ARBA" id="ARBA00023027"/>
    </source>
</evidence>
<evidence type="ECO:0000313" key="4">
    <source>
        <dbReference type="EMBL" id="KKN94942.1"/>
    </source>
</evidence>